<accession>A0A369J2Y2</accession>
<reference evidence="1" key="1">
    <citation type="submission" date="2018-04" db="EMBL/GenBank/DDBJ databases">
        <title>Whole genome sequencing of Hypsizygus marmoreus.</title>
        <authorList>
            <person name="Choi I.-G."/>
            <person name="Min B."/>
            <person name="Kim J.-G."/>
            <person name="Kim S."/>
            <person name="Oh Y.-L."/>
            <person name="Kong W.-S."/>
            <person name="Park H."/>
            <person name="Jeong J."/>
            <person name="Song E.-S."/>
        </authorList>
    </citation>
    <scope>NUCLEOTIDE SEQUENCE [LARGE SCALE GENOMIC DNA]</scope>
    <source>
        <strain evidence="1">51987-8</strain>
    </source>
</reference>
<evidence type="ECO:0000313" key="2">
    <source>
        <dbReference type="Proteomes" id="UP000076154"/>
    </source>
</evidence>
<sequence length="543" mass="61885">MQNMVRMDEDSGSVDRHWLEFSAGTSNTIILCDKETTAARELLMEAQHDLASLDLEILRLRTIIKNLNAQREAIVARANRFRTSLTPLKRVPPEVLADIFCLSTDGKPFKLPLDPTKSWPWPLRRVCSRWRQVAISDRRLWSSTAVHVGRSWTHDIGCQFSEIVDTVCGPCNSRKHPWTMEIHSDSNAFSTLPDFPANQHPMVYLVTPFLPRLRNLKLSFPASWFSHLFDMSPSHLALIEGLCLECQPDESFGMTNPWSASNAERFVNGLQNTYAFTMAKNLRMLKISSRLQISHLEEAALPWNQLVNLDLVRLKQTIASVVSILRQSPRLVICGLRTDPGRSEFTTNGEIVLSDLRSITLHGYGHEHLFAYLVAPSLSEIRILASEESSITEISSMLSNFGSSLQVFEYQERHRSYQEESQVTVDSILQRLPGLIEFDSFLDFPVSTLERISRGELLPRLQVLKCSLLLGSIDAFLDAVESRLQNHDPSRAKLHEVCGRLLGDFWWTSLPEPVARRVERIKDMYGIRIKLAKDYNHYNLDDA</sequence>
<comment type="caution">
    <text evidence="1">The sequence shown here is derived from an EMBL/GenBank/DDBJ whole genome shotgun (WGS) entry which is preliminary data.</text>
</comment>
<organism evidence="1 2">
    <name type="scientific">Hypsizygus marmoreus</name>
    <name type="common">White beech mushroom</name>
    <name type="synonym">Agaricus marmoreus</name>
    <dbReference type="NCBI Taxonomy" id="39966"/>
    <lineage>
        <taxon>Eukaryota</taxon>
        <taxon>Fungi</taxon>
        <taxon>Dikarya</taxon>
        <taxon>Basidiomycota</taxon>
        <taxon>Agaricomycotina</taxon>
        <taxon>Agaricomycetes</taxon>
        <taxon>Agaricomycetidae</taxon>
        <taxon>Agaricales</taxon>
        <taxon>Tricholomatineae</taxon>
        <taxon>Lyophyllaceae</taxon>
        <taxon>Hypsizygus</taxon>
    </lineage>
</organism>
<dbReference type="EMBL" id="LUEZ02000124">
    <property type="protein sequence ID" value="RDB16381.1"/>
    <property type="molecule type" value="Genomic_DNA"/>
</dbReference>
<evidence type="ECO:0000313" key="1">
    <source>
        <dbReference type="EMBL" id="RDB16381.1"/>
    </source>
</evidence>
<protein>
    <submittedName>
        <fullName evidence="1">Uncharacterized protein</fullName>
    </submittedName>
</protein>
<dbReference type="InParanoid" id="A0A369J2Y2"/>
<gene>
    <name evidence="1" type="ORF">Hypma_002940</name>
</gene>
<keyword evidence="2" id="KW-1185">Reference proteome</keyword>
<name>A0A369J2Y2_HYPMA</name>
<dbReference type="AlphaFoldDB" id="A0A369J2Y2"/>
<proteinExistence type="predicted"/>
<dbReference type="Proteomes" id="UP000076154">
    <property type="component" value="Unassembled WGS sequence"/>
</dbReference>
<dbReference type="OrthoDB" id="3365698at2759"/>